<dbReference type="Proteomes" id="UP000799439">
    <property type="component" value="Unassembled WGS sequence"/>
</dbReference>
<keyword evidence="5" id="KW-1185">Reference proteome</keyword>
<dbReference type="SUPFAM" id="SSF63829">
    <property type="entry name" value="Calcium-dependent phosphotriesterase"/>
    <property type="match status" value="1"/>
</dbReference>
<feature type="transmembrane region" description="Helical" evidence="2">
    <location>
        <begin position="599"/>
        <end position="623"/>
    </location>
</feature>
<gene>
    <name evidence="4" type="ORF">K461DRAFT_319016</name>
</gene>
<feature type="compositionally biased region" description="Basic and acidic residues" evidence="1">
    <location>
        <begin position="675"/>
        <end position="691"/>
    </location>
</feature>
<dbReference type="PANTHER" id="PTHR35340">
    <property type="entry name" value="PQQ ENZYME REPEAT PROTEIN-RELATED"/>
    <property type="match status" value="1"/>
</dbReference>
<dbReference type="PANTHER" id="PTHR35340:SF5">
    <property type="entry name" value="ASST-DOMAIN-CONTAINING PROTEIN"/>
    <property type="match status" value="1"/>
</dbReference>
<organism evidence="4 5">
    <name type="scientific">Myriangium duriaei CBS 260.36</name>
    <dbReference type="NCBI Taxonomy" id="1168546"/>
    <lineage>
        <taxon>Eukaryota</taxon>
        <taxon>Fungi</taxon>
        <taxon>Dikarya</taxon>
        <taxon>Ascomycota</taxon>
        <taxon>Pezizomycotina</taxon>
        <taxon>Dothideomycetes</taxon>
        <taxon>Dothideomycetidae</taxon>
        <taxon>Myriangiales</taxon>
        <taxon>Myriangiaceae</taxon>
        <taxon>Myriangium</taxon>
    </lineage>
</organism>
<sequence>MFSGQLLTSVASILSLSSLITADFPPFHNDQATKEGVWGNYTRQAYISNDDVVGPVANIIVPPQQGVSPSRYVTWAPGGPRLPHARPMLLDANTFSTVYAGPDFGDESMSPTIQSCNGTNYLTWWSGHGKEGYKWGRYYMMNNRYEIVYNLTALPPLNSADAHELVITPQCTAILTSYEHIQFDLSMYNITNGWLLDSYFQEIDLATGELLFHWQASAAMPNIAFETPTRPPIFREGLAEGEGHDWFHINSVAKDHKGNYLISSRHACTIYYISGMNGAVIWRLGGSHSDFEDLSGGKATDFAWQHDARWLNHNLTRLSLYDDRTAGPRHRSADPTSRGIILELDYDKKTVRLVESYYATRGIESDREGNMQVLLDSPTQGNVMLGYGQEPALTEFAANGTVLLDVAFGPLHLERDSADNYRALKVNWTGMPYWPPSLAPGPTESFLYDPANETFFVRLHDDFGNAAINDTAYFSWNGATEVKSWVILASNQTGNLTLPDHFLTEVPKTGFEDHAFVGAETRFVAALAINGSDHVLGATFTMEMNSPNRWIGPAGLYSNETAGLTAAWQAYVAKQGKNSLFAKLRAQWHDVKLRPSTPLAAGVSTFALLFLLTLCVVPAWLYVKGRREEQQRIRYSPAPMGEYSFADELRISKHRMEKVFEVGGDDDDDDDDADSERTYFDEPEGEYKGKGSADLATLRSSSSCTVKEEEL</sequence>
<evidence type="ECO:0000256" key="1">
    <source>
        <dbReference type="SAM" id="MobiDB-lite"/>
    </source>
</evidence>
<accession>A0A9P4MKM5</accession>
<keyword evidence="2" id="KW-1133">Transmembrane helix</keyword>
<dbReference type="Pfam" id="PF14269">
    <property type="entry name" value="Arylsulfotran_2"/>
    <property type="match status" value="1"/>
</dbReference>
<keyword evidence="3" id="KW-0732">Signal</keyword>
<evidence type="ECO:0008006" key="6">
    <source>
        <dbReference type="Google" id="ProtNLM"/>
    </source>
</evidence>
<evidence type="ECO:0000313" key="4">
    <source>
        <dbReference type="EMBL" id="KAF2156462.1"/>
    </source>
</evidence>
<evidence type="ECO:0000256" key="2">
    <source>
        <dbReference type="SAM" id="Phobius"/>
    </source>
</evidence>
<feature type="region of interest" description="Disordered" evidence="1">
    <location>
        <begin position="660"/>
        <end position="694"/>
    </location>
</feature>
<evidence type="ECO:0000313" key="5">
    <source>
        <dbReference type="Proteomes" id="UP000799439"/>
    </source>
</evidence>
<name>A0A9P4MKM5_9PEZI</name>
<keyword evidence="2" id="KW-0472">Membrane</keyword>
<feature type="chain" id="PRO_5040276616" description="ASST-domain-containing protein" evidence="3">
    <location>
        <begin position="23"/>
        <end position="711"/>
    </location>
</feature>
<dbReference type="InterPro" id="IPR053143">
    <property type="entry name" value="Arylsulfate_ST"/>
</dbReference>
<dbReference type="OrthoDB" id="5427350at2759"/>
<comment type="caution">
    <text evidence="4">The sequence shown here is derived from an EMBL/GenBank/DDBJ whole genome shotgun (WGS) entry which is preliminary data.</text>
</comment>
<feature type="compositionally biased region" description="Acidic residues" evidence="1">
    <location>
        <begin position="663"/>
        <end position="674"/>
    </location>
</feature>
<dbReference type="AlphaFoldDB" id="A0A9P4MKM5"/>
<protein>
    <recommendedName>
        <fullName evidence="6">ASST-domain-containing protein</fullName>
    </recommendedName>
</protein>
<dbReference type="EMBL" id="ML996082">
    <property type="protein sequence ID" value="KAF2156462.1"/>
    <property type="molecule type" value="Genomic_DNA"/>
</dbReference>
<dbReference type="InterPro" id="IPR039535">
    <property type="entry name" value="ASST-like"/>
</dbReference>
<feature type="signal peptide" evidence="3">
    <location>
        <begin position="1"/>
        <end position="22"/>
    </location>
</feature>
<evidence type="ECO:0000256" key="3">
    <source>
        <dbReference type="SAM" id="SignalP"/>
    </source>
</evidence>
<proteinExistence type="predicted"/>
<keyword evidence="2" id="KW-0812">Transmembrane</keyword>
<reference evidence="4" key="1">
    <citation type="journal article" date="2020" name="Stud. Mycol.">
        <title>101 Dothideomycetes genomes: a test case for predicting lifestyles and emergence of pathogens.</title>
        <authorList>
            <person name="Haridas S."/>
            <person name="Albert R."/>
            <person name="Binder M."/>
            <person name="Bloem J."/>
            <person name="Labutti K."/>
            <person name="Salamov A."/>
            <person name="Andreopoulos B."/>
            <person name="Baker S."/>
            <person name="Barry K."/>
            <person name="Bills G."/>
            <person name="Bluhm B."/>
            <person name="Cannon C."/>
            <person name="Castanera R."/>
            <person name="Culley D."/>
            <person name="Daum C."/>
            <person name="Ezra D."/>
            <person name="Gonzalez J."/>
            <person name="Henrissat B."/>
            <person name="Kuo A."/>
            <person name="Liang C."/>
            <person name="Lipzen A."/>
            <person name="Lutzoni F."/>
            <person name="Magnuson J."/>
            <person name="Mondo S."/>
            <person name="Nolan M."/>
            <person name="Ohm R."/>
            <person name="Pangilinan J."/>
            <person name="Park H.-J."/>
            <person name="Ramirez L."/>
            <person name="Alfaro M."/>
            <person name="Sun H."/>
            <person name="Tritt A."/>
            <person name="Yoshinaga Y."/>
            <person name="Zwiers L.-H."/>
            <person name="Turgeon B."/>
            <person name="Goodwin S."/>
            <person name="Spatafora J."/>
            <person name="Crous P."/>
            <person name="Grigoriev I."/>
        </authorList>
    </citation>
    <scope>NUCLEOTIDE SEQUENCE</scope>
    <source>
        <strain evidence="4">CBS 260.36</strain>
    </source>
</reference>